<reference evidence="1 2" key="1">
    <citation type="submission" date="2020-07" db="EMBL/GenBank/DDBJ databases">
        <authorList>
            <person name="Pothier F. J."/>
        </authorList>
    </citation>
    <scope>NUCLEOTIDE SEQUENCE [LARGE SCALE GENOMIC DNA]</scope>
    <source>
        <strain evidence="1 2">CFBP 498</strain>
    </source>
</reference>
<dbReference type="RefSeq" id="WP_074057788.1">
    <property type="nucleotide sequence ID" value="NZ_JAJTZG010000162.1"/>
</dbReference>
<evidence type="ECO:0000313" key="2">
    <source>
        <dbReference type="Proteomes" id="UP000515406"/>
    </source>
</evidence>
<proteinExistence type="predicted"/>
<name>A0A6V7ENN6_9XANT</name>
<dbReference type="AlphaFoldDB" id="A0A6V7ENN6"/>
<organism evidence="1 2">
    <name type="scientific">Xanthomonas hortorum pv. vitians</name>
    <dbReference type="NCBI Taxonomy" id="83224"/>
    <lineage>
        <taxon>Bacteria</taxon>
        <taxon>Pseudomonadati</taxon>
        <taxon>Pseudomonadota</taxon>
        <taxon>Gammaproteobacteria</taxon>
        <taxon>Lysobacterales</taxon>
        <taxon>Lysobacteraceae</taxon>
        <taxon>Xanthomonas</taxon>
    </lineage>
</organism>
<gene>
    <name evidence="1" type="ORF">CFBP498_37840</name>
</gene>
<evidence type="ECO:0000313" key="1">
    <source>
        <dbReference type="EMBL" id="CAD0352839.1"/>
    </source>
</evidence>
<dbReference type="EMBL" id="LR828257">
    <property type="protein sequence ID" value="CAD0352845.1"/>
    <property type="molecule type" value="Genomic_DNA"/>
</dbReference>
<accession>A0A6V7ENN6</accession>
<dbReference type="Proteomes" id="UP000515406">
    <property type="component" value="Chromosome"/>
</dbReference>
<keyword evidence="2" id="KW-1185">Reference proteome</keyword>
<protein>
    <submittedName>
        <fullName evidence="1">Uncharacterized protein</fullName>
    </submittedName>
</protein>
<dbReference type="EMBL" id="LR828257">
    <property type="protein sequence ID" value="CAD0352839.1"/>
    <property type="molecule type" value="Genomic_DNA"/>
</dbReference>
<sequence length="118" mass="13271">MANFPNNIRLLASDLGEEPDPSVQRTEMERGPAKQAIINTRVMVELPVTMVFLTAESMAAFDDFYFDEIGRVGYFDMVHPRTRQQISARFKGGAVGRLQAANAAFTQGTRQAVLEYRR</sequence>